<dbReference type="Pfam" id="PF17862">
    <property type="entry name" value="AAA_lid_3"/>
    <property type="match status" value="1"/>
</dbReference>
<evidence type="ECO:0000313" key="10">
    <source>
        <dbReference type="EMBL" id="MCK8780850.1"/>
    </source>
</evidence>
<keyword evidence="7" id="KW-0482">Metalloprotease</keyword>
<dbReference type="PROSITE" id="PS00674">
    <property type="entry name" value="AAA"/>
    <property type="match status" value="1"/>
</dbReference>
<feature type="domain" description="AAA+ ATPase" evidence="9">
    <location>
        <begin position="225"/>
        <end position="364"/>
    </location>
</feature>
<dbReference type="CDD" id="cd19481">
    <property type="entry name" value="RecA-like_protease"/>
    <property type="match status" value="1"/>
</dbReference>
<reference evidence="10 11" key="1">
    <citation type="submission" date="2022-04" db="EMBL/GenBank/DDBJ databases">
        <title>Rhizobium coralii sp. nov., isolated from coral Turbinaria peltata.</title>
        <authorList>
            <person name="Sun H."/>
        </authorList>
    </citation>
    <scope>NUCLEOTIDE SEQUENCE [LARGE SCALE GENOMIC DNA]</scope>
    <source>
        <strain evidence="10 11">NTR19</strain>
    </source>
</reference>
<sequence>MATNLAGRSLSLETAAHACAIRLALRRCGIFLKPVETDRAAALVLPPDADLDGYEAALNHVLKQASLDRHYTVTRVVLGRRGDTYDTEARASVARHPAVIVLVENGASVPAEIRVAMDRIVDVGAVRPRHLVSASREAWNMPISFDHARALCAYPTKILFAALRRSRPVDDVLRRLTTACGEDATAAWEPKIEDLEGYGEAKTWALDLLEDIRGWREGRIRWSDVHAGLLISGPPGTGKTLFAGAVARSCGAAFVETSSAQWQAKGNLGDMLGAMRKSFREAANQAPAILFIDEIDSIGDRRTFRGDYVSYSMQVVNALLELLDGAAGREGVVVIAATNYPQNLDPALRRPGRLDRHIAIGLPDLAARQQMLALHLGGRLEQRSLREIAAATVGYSGADIQQLARDAKRIARKEGRDVSVEDLAEIVPPLAEVPPDDRRAACIHEAGHAIVGIEVKFASLDFVVVARRSGHRDGSQGHVQWRRLKTRNRSHQSYKDELAMILAGMAAEKVILQQAHDGSGGAAGSDLQHASDVATLMLANLGLESLQYAEVASSKELDELRRSDPELRSRVEKLLARSLERASDIIRRRRKDVDALVGLLLEREVVRGDEVMELLGRTTRGDGARSG</sequence>
<keyword evidence="6" id="KW-0862">Zinc</keyword>
<dbReference type="SUPFAM" id="SSF140990">
    <property type="entry name" value="FtsH protease domain-like"/>
    <property type="match status" value="1"/>
</dbReference>
<dbReference type="EMBL" id="JALPRY010000014">
    <property type="protein sequence ID" value="MCK8780850.1"/>
    <property type="molecule type" value="Genomic_DNA"/>
</dbReference>
<dbReference type="Gene3D" id="3.40.50.300">
    <property type="entry name" value="P-loop containing nucleotide triphosphate hydrolases"/>
    <property type="match status" value="1"/>
</dbReference>
<comment type="similarity">
    <text evidence="8">Belongs to the AAA ATPase family.</text>
</comment>
<dbReference type="Pfam" id="PF00004">
    <property type="entry name" value="AAA"/>
    <property type="match status" value="1"/>
</dbReference>
<dbReference type="PANTHER" id="PTHR23076">
    <property type="entry name" value="METALLOPROTEASE M41 FTSH"/>
    <property type="match status" value="1"/>
</dbReference>
<evidence type="ECO:0000256" key="8">
    <source>
        <dbReference type="RuleBase" id="RU003651"/>
    </source>
</evidence>
<proteinExistence type="inferred from homology"/>
<comment type="cofactor">
    <cofactor evidence="1">
        <name>Zn(2+)</name>
        <dbReference type="ChEBI" id="CHEBI:29105"/>
    </cofactor>
</comment>
<name>A0ABT0ISK6_9HYPH</name>
<evidence type="ECO:0000259" key="9">
    <source>
        <dbReference type="SMART" id="SM00382"/>
    </source>
</evidence>
<dbReference type="Gene3D" id="1.10.8.60">
    <property type="match status" value="1"/>
</dbReference>
<dbReference type="InterPro" id="IPR003960">
    <property type="entry name" value="ATPase_AAA_CS"/>
</dbReference>
<keyword evidence="5" id="KW-0378">Hydrolase</keyword>
<dbReference type="SMART" id="SM00382">
    <property type="entry name" value="AAA"/>
    <property type="match status" value="1"/>
</dbReference>
<comment type="caution">
    <text evidence="10">The sequence shown here is derived from an EMBL/GenBank/DDBJ whole genome shotgun (WGS) entry which is preliminary data.</text>
</comment>
<keyword evidence="8" id="KW-0067">ATP-binding</keyword>
<evidence type="ECO:0000256" key="1">
    <source>
        <dbReference type="ARBA" id="ARBA00001947"/>
    </source>
</evidence>
<keyword evidence="11" id="KW-1185">Reference proteome</keyword>
<keyword evidence="8" id="KW-0547">Nucleotide-binding</keyword>
<protein>
    <submittedName>
        <fullName evidence="10">AAA family ATPase</fullName>
    </submittedName>
</protein>
<dbReference type="InterPro" id="IPR041569">
    <property type="entry name" value="AAA_lid_3"/>
</dbReference>
<dbReference type="InterPro" id="IPR003593">
    <property type="entry name" value="AAA+_ATPase"/>
</dbReference>
<evidence type="ECO:0000256" key="7">
    <source>
        <dbReference type="ARBA" id="ARBA00023049"/>
    </source>
</evidence>
<evidence type="ECO:0000256" key="3">
    <source>
        <dbReference type="ARBA" id="ARBA00022670"/>
    </source>
</evidence>
<evidence type="ECO:0000256" key="6">
    <source>
        <dbReference type="ARBA" id="ARBA00022833"/>
    </source>
</evidence>
<dbReference type="InterPro" id="IPR000642">
    <property type="entry name" value="Peptidase_M41"/>
</dbReference>
<evidence type="ECO:0000256" key="5">
    <source>
        <dbReference type="ARBA" id="ARBA00022801"/>
    </source>
</evidence>
<keyword evidence="4" id="KW-0479">Metal-binding</keyword>
<organism evidence="10 11">
    <name type="scientific">Neorhizobium turbinariae</name>
    <dbReference type="NCBI Taxonomy" id="2937795"/>
    <lineage>
        <taxon>Bacteria</taxon>
        <taxon>Pseudomonadati</taxon>
        <taxon>Pseudomonadota</taxon>
        <taxon>Alphaproteobacteria</taxon>
        <taxon>Hyphomicrobiales</taxon>
        <taxon>Rhizobiaceae</taxon>
        <taxon>Rhizobium/Agrobacterium group</taxon>
        <taxon>Neorhizobium</taxon>
    </lineage>
</organism>
<dbReference type="Gene3D" id="1.20.58.760">
    <property type="entry name" value="Peptidase M41"/>
    <property type="match status" value="1"/>
</dbReference>
<dbReference type="SUPFAM" id="SSF52540">
    <property type="entry name" value="P-loop containing nucleoside triphosphate hydrolases"/>
    <property type="match status" value="1"/>
</dbReference>
<dbReference type="Pfam" id="PF01434">
    <property type="entry name" value="Peptidase_M41"/>
    <property type="match status" value="1"/>
</dbReference>
<dbReference type="InterPro" id="IPR003959">
    <property type="entry name" value="ATPase_AAA_core"/>
</dbReference>
<evidence type="ECO:0000313" key="11">
    <source>
        <dbReference type="Proteomes" id="UP001202827"/>
    </source>
</evidence>
<dbReference type="InterPro" id="IPR037219">
    <property type="entry name" value="Peptidase_M41-like"/>
</dbReference>
<gene>
    <name evidence="10" type="ORF">M0654_12730</name>
</gene>
<evidence type="ECO:0000256" key="4">
    <source>
        <dbReference type="ARBA" id="ARBA00022723"/>
    </source>
</evidence>
<dbReference type="InterPro" id="IPR027417">
    <property type="entry name" value="P-loop_NTPase"/>
</dbReference>
<dbReference type="Proteomes" id="UP001202827">
    <property type="component" value="Unassembled WGS sequence"/>
</dbReference>
<evidence type="ECO:0000256" key="2">
    <source>
        <dbReference type="ARBA" id="ARBA00010044"/>
    </source>
</evidence>
<dbReference type="PANTHER" id="PTHR23076:SF97">
    <property type="entry name" value="ATP-DEPENDENT ZINC METALLOPROTEASE YME1L1"/>
    <property type="match status" value="1"/>
</dbReference>
<keyword evidence="3" id="KW-0645">Protease</keyword>
<accession>A0ABT0ISK6</accession>
<dbReference type="RefSeq" id="WP_248683430.1">
    <property type="nucleotide sequence ID" value="NZ_JALPRY010000014.1"/>
</dbReference>
<comment type="similarity">
    <text evidence="2">In the C-terminal section; belongs to the peptidase M41 family.</text>
</comment>